<sequence length="67" mass="7945">MNLIVTTYPILVFILLGLKRKPWFYGFTNQNPKLKSSKMRMTLIGLFSIHTLVALWYSTQFYWQALT</sequence>
<evidence type="ECO:0000256" key="1">
    <source>
        <dbReference type="SAM" id="Phobius"/>
    </source>
</evidence>
<gene>
    <name evidence="3" type="ORF">HT99x_009395</name>
    <name evidence="2" type="ORF">HT99x_02888</name>
</gene>
<dbReference type="Proteomes" id="UP000051497">
    <property type="component" value="Unassembled WGS sequence"/>
</dbReference>
<name>A0A0Q9YN38_9GAMM</name>
<dbReference type="AlphaFoldDB" id="A0A0Q9YN38"/>
<dbReference type="EMBL" id="LKAJ02000001">
    <property type="protein sequence ID" value="MCS5711652.1"/>
    <property type="molecule type" value="Genomic_DNA"/>
</dbReference>
<evidence type="ECO:0000313" key="3">
    <source>
        <dbReference type="EMBL" id="MCS5711652.1"/>
    </source>
</evidence>
<dbReference type="RefSeq" id="WP_075067478.1">
    <property type="nucleotide sequence ID" value="NZ_LKAJ02000001.1"/>
</dbReference>
<keyword evidence="1" id="KW-1133">Transmembrane helix</keyword>
<comment type="caution">
    <text evidence="2">The sequence shown here is derived from an EMBL/GenBank/DDBJ whole genome shotgun (WGS) entry which is preliminary data.</text>
</comment>
<organism evidence="2">
    <name type="scientific">Candidatus Berkiella aquae</name>
    <dbReference type="NCBI Taxonomy" id="295108"/>
    <lineage>
        <taxon>Bacteria</taxon>
        <taxon>Pseudomonadati</taxon>
        <taxon>Pseudomonadota</taxon>
        <taxon>Gammaproteobacteria</taxon>
        <taxon>Candidatus Berkiellales</taxon>
        <taxon>Candidatus Berkiellaceae</taxon>
        <taxon>Candidatus Berkiella</taxon>
    </lineage>
</organism>
<evidence type="ECO:0000313" key="4">
    <source>
        <dbReference type="Proteomes" id="UP000051497"/>
    </source>
</evidence>
<feature type="transmembrane region" description="Helical" evidence="1">
    <location>
        <begin position="43"/>
        <end position="63"/>
    </location>
</feature>
<protein>
    <submittedName>
        <fullName evidence="2">Uncharacterized protein</fullName>
    </submittedName>
</protein>
<dbReference type="EMBL" id="LKAJ01000018">
    <property type="protein sequence ID" value="KRG18898.1"/>
    <property type="molecule type" value="Genomic_DNA"/>
</dbReference>
<accession>A0A0Q9YN38</accession>
<keyword evidence="1" id="KW-0472">Membrane</keyword>
<keyword evidence="4" id="KW-1185">Reference proteome</keyword>
<proteinExistence type="predicted"/>
<reference evidence="2" key="1">
    <citation type="submission" date="2015-09" db="EMBL/GenBank/DDBJ databases">
        <title>Draft Genome Sequences of Two Novel Amoeba-resistant Intranuclear Bacteria, Candidatus Berkiella cookevillensis and Candidatus Berkiella aquae.</title>
        <authorList>
            <person name="Mehari Y.T."/>
            <person name="Arivett B.A."/>
            <person name="Farone A.L."/>
            <person name="Gunderson J.H."/>
            <person name="Farone M.B."/>
        </authorList>
    </citation>
    <scope>NUCLEOTIDE SEQUENCE [LARGE SCALE GENOMIC DNA]</scope>
    <source>
        <strain evidence="2">HT99</strain>
    </source>
</reference>
<keyword evidence="1" id="KW-0812">Transmembrane</keyword>
<reference evidence="3" key="3">
    <citation type="submission" date="2021-06" db="EMBL/GenBank/DDBJ databases">
        <title>Genomic Description and Analysis of Intracellular Bacteria, Candidatus Berkiella cookevillensis and Candidatus Berkiella aquae.</title>
        <authorList>
            <person name="Kidane D.T."/>
            <person name="Mehari Y.T."/>
            <person name="Rice F.C."/>
            <person name="Arivett B.A."/>
            <person name="Farone A.L."/>
            <person name="Berk S.G."/>
            <person name="Farone M.B."/>
        </authorList>
    </citation>
    <scope>NUCLEOTIDE SEQUENCE</scope>
    <source>
        <strain evidence="3">HT99</strain>
    </source>
</reference>
<evidence type="ECO:0000313" key="2">
    <source>
        <dbReference type="EMBL" id="KRG18898.1"/>
    </source>
</evidence>
<reference evidence="3" key="2">
    <citation type="journal article" date="2016" name="Genome Announc.">
        <title>Draft Genome Sequences of Two Novel Amoeba-Resistant Intranuclear Bacteria, 'Candidatus Berkiella cookevillensis' and 'Candidatus Berkiella aquae'.</title>
        <authorList>
            <person name="Mehari Y.T."/>
            <person name="Arivett B.A."/>
            <person name="Farone A.L."/>
            <person name="Gunderson J.H."/>
            <person name="Farone M.B."/>
        </authorList>
    </citation>
    <scope>NUCLEOTIDE SEQUENCE</scope>
    <source>
        <strain evidence="3">HT99</strain>
    </source>
</reference>